<dbReference type="PANTHER" id="PTHR45947:SF3">
    <property type="entry name" value="SULFOQUINOVOSYL TRANSFERASE SQD2"/>
    <property type="match status" value="1"/>
</dbReference>
<accession>A0ABN6LJ49</accession>
<reference evidence="2 3" key="1">
    <citation type="submission" date="2021-12" db="EMBL/GenBank/DDBJ databases">
        <title>Genome sequencing of bacteria with rrn-lacking chromosome and rrn-plasmid.</title>
        <authorList>
            <person name="Anda M."/>
            <person name="Iwasaki W."/>
        </authorList>
    </citation>
    <scope>NUCLEOTIDE SEQUENCE [LARGE SCALE GENOMIC DNA]</scope>
    <source>
        <strain evidence="2 3">NBRC 101262</strain>
        <plasmid evidence="2 3">pPP3</plasmid>
    </source>
</reference>
<dbReference type="Gene3D" id="3.40.50.2000">
    <property type="entry name" value="Glycogen Phosphorylase B"/>
    <property type="match status" value="2"/>
</dbReference>
<dbReference type="Pfam" id="PF13692">
    <property type="entry name" value="Glyco_trans_1_4"/>
    <property type="match status" value="1"/>
</dbReference>
<sequence length="382" mass="43112">MEGAKVLIIQKSLPHYRLTFFEGLRRFLLTKGVELSLAYGNGNKEDQKKQDLVKLDWAIPYENEVFSVAGKELYWQPLLHLVADFDLVVVEQANKLLLNYMLMVRKKKNGFKLAFWGHGIAENIGVSKTSKLWKQRLFHQADWWFAYTRGVADLLSRFGIDSSIITVVQNAIDTKKLQADFEAGSQEELDLIKETYNIKGNCLGIYCGGIYEEKRSAFLLDAVIAVREQIADFEFIVVGAGCEDFYWKNAALAYPFIHYLGPQFGAQKAALLKLSDVFLCPGLVGLAVLDAFVTQCPLITTDYRYHSPEVDYLEHGYNGLITDNTLDDYVQEVVALLEDEQRLNEMKTACAISAAKYSIEHMVDNFGKGILSALQPTLNTVS</sequence>
<keyword evidence="2" id="KW-0614">Plasmid</keyword>
<geneLocation type="plasmid" evidence="2 3">
    <name>pPP3</name>
</geneLocation>
<dbReference type="CDD" id="cd03801">
    <property type="entry name" value="GT4_PimA-like"/>
    <property type="match status" value="1"/>
</dbReference>
<keyword evidence="3" id="KW-1185">Reference proteome</keyword>
<evidence type="ECO:0000259" key="1">
    <source>
        <dbReference type="Pfam" id="PF13439"/>
    </source>
</evidence>
<feature type="domain" description="Glycosyltransferase subfamily 4-like N-terminal" evidence="1">
    <location>
        <begin position="24"/>
        <end position="175"/>
    </location>
</feature>
<proteinExistence type="predicted"/>
<protein>
    <recommendedName>
        <fullName evidence="1">Glycosyltransferase subfamily 4-like N-terminal domain-containing protein</fullName>
    </recommendedName>
</protein>
<dbReference type="InterPro" id="IPR028098">
    <property type="entry name" value="Glyco_trans_4-like_N"/>
</dbReference>
<evidence type="ECO:0000313" key="2">
    <source>
        <dbReference type="EMBL" id="BDD01664.1"/>
    </source>
</evidence>
<dbReference type="Proteomes" id="UP001354989">
    <property type="component" value="Plasmid pPP3"/>
</dbReference>
<dbReference type="Pfam" id="PF13439">
    <property type="entry name" value="Glyco_transf_4"/>
    <property type="match status" value="1"/>
</dbReference>
<evidence type="ECO:0000313" key="3">
    <source>
        <dbReference type="Proteomes" id="UP001354989"/>
    </source>
</evidence>
<name>A0ABN6LJ49_9BACT</name>
<gene>
    <name evidence="2" type="ORF">PEPS_39440</name>
</gene>
<dbReference type="InterPro" id="IPR050194">
    <property type="entry name" value="Glycosyltransferase_grp1"/>
</dbReference>
<dbReference type="RefSeq" id="WP_338399075.1">
    <property type="nucleotide sequence ID" value="NZ_AP025295.1"/>
</dbReference>
<dbReference type="SUPFAM" id="SSF53756">
    <property type="entry name" value="UDP-Glycosyltransferase/glycogen phosphorylase"/>
    <property type="match status" value="1"/>
</dbReference>
<organism evidence="2 3">
    <name type="scientific">Persicobacter psychrovividus</name>
    <dbReference type="NCBI Taxonomy" id="387638"/>
    <lineage>
        <taxon>Bacteria</taxon>
        <taxon>Pseudomonadati</taxon>
        <taxon>Bacteroidota</taxon>
        <taxon>Cytophagia</taxon>
        <taxon>Cytophagales</taxon>
        <taxon>Persicobacteraceae</taxon>
        <taxon>Persicobacter</taxon>
    </lineage>
</organism>
<dbReference type="EMBL" id="AP025295">
    <property type="protein sequence ID" value="BDD01664.1"/>
    <property type="molecule type" value="Genomic_DNA"/>
</dbReference>
<dbReference type="PANTHER" id="PTHR45947">
    <property type="entry name" value="SULFOQUINOVOSYL TRANSFERASE SQD2"/>
    <property type="match status" value="1"/>
</dbReference>